<sequence>MSSSSKMIVLRSSDGETFELEETAALQSETIKHMIEDGCAGSAIPTPNITGKILSKVVEYLNKHVETPKGATNVTAEDLKAFDAKLVDVEQADLFAIILAANYLNIKALLKLACQTVADMARGKTVQQIRDHFNIKNDLTPEEEEKIRFENAWAFDHEPPQDKQTQDEQTQDEQTQDEQTQDEQTQDEQA</sequence>
<dbReference type="InterPro" id="IPR016897">
    <property type="entry name" value="SKP1"/>
</dbReference>
<evidence type="ECO:0000259" key="9">
    <source>
        <dbReference type="Pfam" id="PF01466"/>
    </source>
</evidence>
<dbReference type="Pfam" id="PF01466">
    <property type="entry name" value="Skp1"/>
    <property type="match status" value="1"/>
</dbReference>
<protein>
    <recommendedName>
        <fullName evidence="7">SKP1-like protein</fullName>
    </recommendedName>
</protein>
<proteinExistence type="inferred from homology"/>
<comment type="caution">
    <text evidence="11">The sequence shown here is derived from an EMBL/GenBank/DDBJ whole genome shotgun (WGS) entry which is preliminary data.</text>
</comment>
<dbReference type="SMART" id="SM00512">
    <property type="entry name" value="Skp1"/>
    <property type="match status" value="1"/>
</dbReference>
<dbReference type="Pfam" id="PF03931">
    <property type="entry name" value="Skp1_POZ"/>
    <property type="match status" value="1"/>
</dbReference>
<evidence type="ECO:0000256" key="3">
    <source>
        <dbReference type="ARBA" id="ARBA00009993"/>
    </source>
</evidence>
<comment type="similarity">
    <text evidence="3 7">Belongs to the SKP1 family.</text>
</comment>
<dbReference type="AlphaFoldDB" id="A0A2U1LHA9"/>
<comment type="subunit">
    <text evidence="7">Part of a SCF (SKP1-cullin-F-box) protein ligase complex.</text>
</comment>
<keyword evidence="11" id="KW-0418">Kinase</keyword>
<dbReference type="InterPro" id="IPR011333">
    <property type="entry name" value="SKP1/BTB/POZ_sf"/>
</dbReference>
<feature type="domain" description="SKP1 component POZ" evidence="10">
    <location>
        <begin position="6"/>
        <end position="65"/>
    </location>
</feature>
<dbReference type="InterPro" id="IPR001232">
    <property type="entry name" value="SKP1-like"/>
</dbReference>
<dbReference type="CDD" id="cd18322">
    <property type="entry name" value="BTB_POZ_SKP1"/>
    <property type="match status" value="1"/>
</dbReference>
<dbReference type="GO" id="GO:0006511">
    <property type="term" value="P:ubiquitin-dependent protein catabolic process"/>
    <property type="evidence" value="ECO:0007669"/>
    <property type="project" value="InterPro"/>
</dbReference>
<dbReference type="SUPFAM" id="SSF81382">
    <property type="entry name" value="Skp1 dimerisation domain-like"/>
    <property type="match status" value="1"/>
</dbReference>
<gene>
    <name evidence="11" type="ORF">CTI12_AA456040</name>
</gene>
<dbReference type="InterPro" id="IPR016073">
    <property type="entry name" value="Skp1_comp_POZ"/>
</dbReference>
<dbReference type="GO" id="GO:0016301">
    <property type="term" value="F:kinase activity"/>
    <property type="evidence" value="ECO:0007669"/>
    <property type="project" value="UniProtKB-KW"/>
</dbReference>
<feature type="domain" description="SKP1 component dimerisation" evidence="9">
    <location>
        <begin position="107"/>
        <end position="154"/>
    </location>
</feature>
<dbReference type="EMBL" id="PKPP01009385">
    <property type="protein sequence ID" value="PWA48389.1"/>
    <property type="molecule type" value="Genomic_DNA"/>
</dbReference>
<comment type="pathway">
    <text evidence="2 7">Protein modification; protein ubiquitination.</text>
</comment>
<dbReference type="STRING" id="35608.A0A2U1LHA9"/>
<dbReference type="GO" id="GO:0009867">
    <property type="term" value="P:jasmonic acid mediated signaling pathway"/>
    <property type="evidence" value="ECO:0007669"/>
    <property type="project" value="UniProtKB-ARBA"/>
</dbReference>
<feature type="compositionally biased region" description="Basic and acidic residues" evidence="8">
    <location>
        <begin position="146"/>
        <end position="166"/>
    </location>
</feature>
<keyword evidence="5" id="KW-0539">Nucleus</keyword>
<organism evidence="11 12">
    <name type="scientific">Artemisia annua</name>
    <name type="common">Sweet wormwood</name>
    <dbReference type="NCBI Taxonomy" id="35608"/>
    <lineage>
        <taxon>Eukaryota</taxon>
        <taxon>Viridiplantae</taxon>
        <taxon>Streptophyta</taxon>
        <taxon>Embryophyta</taxon>
        <taxon>Tracheophyta</taxon>
        <taxon>Spermatophyta</taxon>
        <taxon>Magnoliopsida</taxon>
        <taxon>eudicotyledons</taxon>
        <taxon>Gunneridae</taxon>
        <taxon>Pentapetalae</taxon>
        <taxon>asterids</taxon>
        <taxon>campanulids</taxon>
        <taxon>Asterales</taxon>
        <taxon>Asteraceae</taxon>
        <taxon>Asteroideae</taxon>
        <taxon>Anthemideae</taxon>
        <taxon>Artemisiinae</taxon>
        <taxon>Artemisia</taxon>
    </lineage>
</organism>
<dbReference type="InterPro" id="IPR016072">
    <property type="entry name" value="Skp1_comp_dimer"/>
</dbReference>
<dbReference type="Gene3D" id="3.30.710.10">
    <property type="entry name" value="Potassium Channel Kv1.1, Chain A"/>
    <property type="match status" value="1"/>
</dbReference>
<dbReference type="SUPFAM" id="SSF54695">
    <property type="entry name" value="POZ domain"/>
    <property type="match status" value="1"/>
</dbReference>
<evidence type="ECO:0000256" key="6">
    <source>
        <dbReference type="ARBA" id="ARBA00054396"/>
    </source>
</evidence>
<dbReference type="GO" id="GO:0005634">
    <property type="term" value="C:nucleus"/>
    <property type="evidence" value="ECO:0007669"/>
    <property type="project" value="UniProtKB-SubCell"/>
</dbReference>
<feature type="compositionally biased region" description="Acidic residues" evidence="8">
    <location>
        <begin position="169"/>
        <end position="190"/>
    </location>
</feature>
<dbReference type="PANTHER" id="PTHR11165">
    <property type="entry name" value="SKP1"/>
    <property type="match status" value="1"/>
</dbReference>
<dbReference type="PIRSF" id="PIRSF028729">
    <property type="entry name" value="E3_ubiquit_lig_SCF_Skp"/>
    <property type="match status" value="1"/>
</dbReference>
<name>A0A2U1LHA9_ARTAN</name>
<dbReference type="UniPathway" id="UPA00143"/>
<dbReference type="Proteomes" id="UP000245207">
    <property type="component" value="Unassembled WGS sequence"/>
</dbReference>
<accession>A0A2U1LHA9</accession>
<evidence type="ECO:0000256" key="4">
    <source>
        <dbReference type="ARBA" id="ARBA00022786"/>
    </source>
</evidence>
<feature type="region of interest" description="Disordered" evidence="8">
    <location>
        <begin position="146"/>
        <end position="190"/>
    </location>
</feature>
<evidence type="ECO:0000259" key="10">
    <source>
        <dbReference type="Pfam" id="PF03931"/>
    </source>
</evidence>
<reference evidence="11 12" key="1">
    <citation type="journal article" date="2018" name="Mol. Plant">
        <title>The genome of Artemisia annua provides insight into the evolution of Asteraceae family and artemisinin biosynthesis.</title>
        <authorList>
            <person name="Shen Q."/>
            <person name="Zhang L."/>
            <person name="Liao Z."/>
            <person name="Wang S."/>
            <person name="Yan T."/>
            <person name="Shi P."/>
            <person name="Liu M."/>
            <person name="Fu X."/>
            <person name="Pan Q."/>
            <person name="Wang Y."/>
            <person name="Lv Z."/>
            <person name="Lu X."/>
            <person name="Zhang F."/>
            <person name="Jiang W."/>
            <person name="Ma Y."/>
            <person name="Chen M."/>
            <person name="Hao X."/>
            <person name="Li L."/>
            <person name="Tang Y."/>
            <person name="Lv G."/>
            <person name="Zhou Y."/>
            <person name="Sun X."/>
            <person name="Brodelius P.E."/>
            <person name="Rose J.K.C."/>
            <person name="Tang K."/>
        </authorList>
    </citation>
    <scope>NUCLEOTIDE SEQUENCE [LARGE SCALE GENOMIC DNA]</scope>
    <source>
        <strain evidence="12">cv. Huhao1</strain>
        <tissue evidence="11">Leaf</tissue>
    </source>
</reference>
<dbReference type="FunFam" id="3.30.710.10:FF:000170">
    <property type="entry name" value="SKP1-like protein 5"/>
    <property type="match status" value="1"/>
</dbReference>
<evidence type="ECO:0000256" key="5">
    <source>
        <dbReference type="ARBA" id="ARBA00023242"/>
    </source>
</evidence>
<dbReference type="GO" id="GO:0016567">
    <property type="term" value="P:protein ubiquitination"/>
    <property type="evidence" value="ECO:0007669"/>
    <property type="project" value="UniProtKB-UniRule"/>
</dbReference>
<evidence type="ECO:0000256" key="2">
    <source>
        <dbReference type="ARBA" id="ARBA00004906"/>
    </source>
</evidence>
<evidence type="ECO:0000313" key="11">
    <source>
        <dbReference type="EMBL" id="PWA48389.1"/>
    </source>
</evidence>
<comment type="function">
    <text evidence="6 7">Involved in ubiquitination and subsequent proteasomal degradation of target proteins. Together with CUL1, RBX1 and a F-box protein, it forms a SCF E3 ubiquitin ligase complex. The functional specificity of this complex depends on the type of F-box protein. In the SCF complex, it serves as an adapter that links the F-box protein to CUL1.</text>
</comment>
<evidence type="ECO:0000313" key="12">
    <source>
        <dbReference type="Proteomes" id="UP000245207"/>
    </source>
</evidence>
<keyword evidence="11" id="KW-0808">Transferase</keyword>
<keyword evidence="12" id="KW-1185">Reference proteome</keyword>
<evidence type="ECO:0000256" key="1">
    <source>
        <dbReference type="ARBA" id="ARBA00004123"/>
    </source>
</evidence>
<keyword evidence="4 7" id="KW-0833">Ubl conjugation pathway</keyword>
<dbReference type="InterPro" id="IPR036296">
    <property type="entry name" value="SKP1-like_dim_sf"/>
</dbReference>
<dbReference type="OrthoDB" id="7827685at2759"/>
<evidence type="ECO:0000256" key="7">
    <source>
        <dbReference type="PIRNR" id="PIRNR028729"/>
    </source>
</evidence>
<evidence type="ECO:0000256" key="8">
    <source>
        <dbReference type="SAM" id="MobiDB-lite"/>
    </source>
</evidence>
<comment type="subcellular location">
    <subcellularLocation>
        <location evidence="1">Nucleus</location>
    </subcellularLocation>
</comment>